<organism evidence="2 3">
    <name type="scientific">Paenibacillus catalpae</name>
    <dbReference type="NCBI Taxonomy" id="1045775"/>
    <lineage>
        <taxon>Bacteria</taxon>
        <taxon>Bacillati</taxon>
        <taxon>Bacillota</taxon>
        <taxon>Bacilli</taxon>
        <taxon>Bacillales</taxon>
        <taxon>Paenibacillaceae</taxon>
        <taxon>Paenibacillus</taxon>
    </lineage>
</organism>
<gene>
    <name evidence="2" type="ORF">SAMN05216378_0029</name>
</gene>
<keyword evidence="3" id="KW-1185">Reference proteome</keyword>
<dbReference type="STRING" id="1045775.SAMN05216378_0029"/>
<dbReference type="AlphaFoldDB" id="A0A1I2I2X9"/>
<keyword evidence="1" id="KW-0472">Membrane</keyword>
<name>A0A1I2I2X9_9BACL</name>
<keyword evidence="1" id="KW-1133">Transmembrane helix</keyword>
<evidence type="ECO:0000313" key="3">
    <source>
        <dbReference type="Proteomes" id="UP000198855"/>
    </source>
</evidence>
<keyword evidence="1" id="KW-0812">Transmembrane</keyword>
<dbReference type="OrthoDB" id="1707123at2"/>
<feature type="transmembrane region" description="Helical" evidence="1">
    <location>
        <begin position="12"/>
        <end position="29"/>
    </location>
</feature>
<accession>A0A1I2I2X9</accession>
<proteinExistence type="predicted"/>
<evidence type="ECO:0000256" key="1">
    <source>
        <dbReference type="SAM" id="Phobius"/>
    </source>
</evidence>
<protein>
    <submittedName>
        <fullName evidence="2">Uncharacterized protein</fullName>
    </submittedName>
</protein>
<dbReference type="EMBL" id="FOMT01000010">
    <property type="protein sequence ID" value="SFF34871.1"/>
    <property type="molecule type" value="Genomic_DNA"/>
</dbReference>
<feature type="transmembrane region" description="Helical" evidence="1">
    <location>
        <begin position="73"/>
        <end position="94"/>
    </location>
</feature>
<dbReference type="RefSeq" id="WP_091190829.1">
    <property type="nucleotide sequence ID" value="NZ_FOMT01000010.1"/>
</dbReference>
<sequence>MREWRVGSLSMGITLLLIGISIAVSIWIGTDALNMLLWVAPIVFILLGAELLIHLKLSGKEKPVMRYDWMSMFYVAVIGAGSLLMASFASTGLLGEIRDQLQMTERTAIVQSEPVAVPDGIKKIVVQSLRPVQLDQGENRAVQLLGQVQYWSPKPLKQPEQMVATSTVGSTMYVLINGFEHKDGVIGSESINQELTLVLPQKIEIEKRGF</sequence>
<evidence type="ECO:0000313" key="2">
    <source>
        <dbReference type="EMBL" id="SFF34871.1"/>
    </source>
</evidence>
<feature type="transmembrane region" description="Helical" evidence="1">
    <location>
        <begin position="35"/>
        <end position="53"/>
    </location>
</feature>
<dbReference type="Proteomes" id="UP000198855">
    <property type="component" value="Unassembled WGS sequence"/>
</dbReference>
<reference evidence="3" key="1">
    <citation type="submission" date="2016-10" db="EMBL/GenBank/DDBJ databases">
        <authorList>
            <person name="Varghese N."/>
            <person name="Submissions S."/>
        </authorList>
    </citation>
    <scope>NUCLEOTIDE SEQUENCE [LARGE SCALE GENOMIC DNA]</scope>
    <source>
        <strain evidence="3">CGMCC 1.10784</strain>
    </source>
</reference>